<reference evidence="10 11" key="1">
    <citation type="submission" date="2017-08" db="EMBL/GenBank/DDBJ databases">
        <title>Fine stratification of microbial communities through a metagenomic profile of the photic zone.</title>
        <authorList>
            <person name="Haro-Moreno J.M."/>
            <person name="Lopez-Perez M."/>
            <person name="De La Torre J."/>
            <person name="Picazo A."/>
            <person name="Camacho A."/>
            <person name="Rodriguez-Valera F."/>
        </authorList>
    </citation>
    <scope>NUCLEOTIDE SEQUENCE [LARGE SCALE GENOMIC DNA]</scope>
    <source>
        <strain evidence="10">MED-G28</strain>
    </source>
</reference>
<sequence>MIESLADDLRPEKYQSLVDVIDHIANEHSALPAFSCLGRTLSYAEIDDLSSRFASFLQSETELKIGDRIAIQLPNLLQFPIAFYGAVKAGLVVVNTNPLYTATEMAHQFKDSGVKAIVILEAFCDKLEKVLPETQISTIIVAKFGDLQNVIRRQILNLGAKYLKGAAPNHNLPNTYAFLQTVKGANNYIQDSSRGSGDDVALILYTGGTTGFAKGAMLSHNNLIANMMQLRSRCLLLIRDKVENIAAPLPLYHSYAFLLHCLAMPFSGNHNILITNPRDLNSLIKLLKRTRINGFVGINTLYSALLRHKGIKSVDFNKMKFCGAGGMPMSTSVAEEWEEVTGCEIIEGYGLTECSPVVAVNIPGKVKFGTVGPLVPETELRVVDDSGIDVPEGQRGELLIKGPQVMLGYWEKKGANLEAFSEDGWLKTGDYVEVGEEGFITIVDRKKDMILVSGFNVFPNEVEDWVNRHPEVLECAAIGVPSERTGEAIKLFVVTKNDEIPIEVLEAHCREGLTPYKIPRDFAFVDDLPKSIIGKILRRELRD</sequence>
<dbReference type="EMBL" id="NTJZ01000001">
    <property type="protein sequence ID" value="PDH35154.1"/>
    <property type="molecule type" value="Genomic_DNA"/>
</dbReference>
<dbReference type="Pfam" id="PF00501">
    <property type="entry name" value="AMP-binding"/>
    <property type="match status" value="1"/>
</dbReference>
<dbReference type="PROSITE" id="PS00455">
    <property type="entry name" value="AMP_BINDING"/>
    <property type="match status" value="1"/>
</dbReference>
<dbReference type="PANTHER" id="PTHR43767:SF8">
    <property type="entry name" value="LONG-CHAIN-FATTY-ACID--COA LIGASE"/>
    <property type="match status" value="1"/>
</dbReference>
<protein>
    <recommendedName>
        <fullName evidence="6">Long-chain-fatty-acid--CoA ligase</fullName>
        <ecNumber evidence="5">6.2.1.3</ecNumber>
    </recommendedName>
    <alternativeName>
        <fullName evidence="7">Long-chain acyl-CoA synthetase</fullName>
    </alternativeName>
</protein>
<evidence type="ECO:0000256" key="1">
    <source>
        <dbReference type="ARBA" id="ARBA00004170"/>
    </source>
</evidence>
<evidence type="ECO:0000259" key="8">
    <source>
        <dbReference type="Pfam" id="PF00501"/>
    </source>
</evidence>
<gene>
    <name evidence="10" type="ORF">CNF02_00040</name>
</gene>
<dbReference type="Gene3D" id="3.40.50.980">
    <property type="match status" value="2"/>
</dbReference>
<dbReference type="AlphaFoldDB" id="A0A2A5WFX2"/>
<dbReference type="Gene3D" id="3.30.300.30">
    <property type="match status" value="1"/>
</dbReference>
<accession>A0A2A5WFX2</accession>
<dbReference type="SUPFAM" id="SSF56801">
    <property type="entry name" value="Acetyl-CoA synthetase-like"/>
    <property type="match status" value="1"/>
</dbReference>
<keyword evidence="3 10" id="KW-0436">Ligase</keyword>
<dbReference type="PANTHER" id="PTHR43767">
    <property type="entry name" value="LONG-CHAIN-FATTY-ACID--COA LIGASE"/>
    <property type="match status" value="1"/>
</dbReference>
<evidence type="ECO:0000313" key="11">
    <source>
        <dbReference type="Proteomes" id="UP000219329"/>
    </source>
</evidence>
<evidence type="ECO:0000256" key="7">
    <source>
        <dbReference type="ARBA" id="ARBA00042773"/>
    </source>
</evidence>
<evidence type="ECO:0000256" key="3">
    <source>
        <dbReference type="ARBA" id="ARBA00022598"/>
    </source>
</evidence>
<proteinExistence type="predicted"/>
<name>A0A2A5WFX2_9GAMM</name>
<dbReference type="GO" id="GO:0016020">
    <property type="term" value="C:membrane"/>
    <property type="evidence" value="ECO:0007669"/>
    <property type="project" value="UniProtKB-SubCell"/>
</dbReference>
<dbReference type="InterPro" id="IPR025110">
    <property type="entry name" value="AMP-bd_C"/>
</dbReference>
<evidence type="ECO:0000256" key="5">
    <source>
        <dbReference type="ARBA" id="ARBA00026121"/>
    </source>
</evidence>
<comment type="subcellular location">
    <subcellularLocation>
        <location evidence="1">Membrane</location>
        <topology evidence="1">Peripheral membrane protein</topology>
    </subcellularLocation>
</comment>
<keyword evidence="4" id="KW-0472">Membrane</keyword>
<evidence type="ECO:0000256" key="2">
    <source>
        <dbReference type="ARBA" id="ARBA00005005"/>
    </source>
</evidence>
<comment type="caution">
    <text evidence="10">The sequence shown here is derived from an EMBL/GenBank/DDBJ whole genome shotgun (WGS) entry which is preliminary data.</text>
</comment>
<dbReference type="InterPro" id="IPR045851">
    <property type="entry name" value="AMP-bd_C_sf"/>
</dbReference>
<dbReference type="Pfam" id="PF13193">
    <property type="entry name" value="AMP-binding_C"/>
    <property type="match status" value="1"/>
</dbReference>
<dbReference type="CDD" id="cd05936">
    <property type="entry name" value="FC-FACS_FadD_like"/>
    <property type="match status" value="1"/>
</dbReference>
<evidence type="ECO:0000256" key="6">
    <source>
        <dbReference type="ARBA" id="ARBA00039545"/>
    </source>
</evidence>
<comment type="pathway">
    <text evidence="2">Lipid metabolism; fatty acid beta-oxidation.</text>
</comment>
<dbReference type="EC" id="6.2.1.3" evidence="5"/>
<dbReference type="InterPro" id="IPR000873">
    <property type="entry name" value="AMP-dep_synth/lig_dom"/>
</dbReference>
<dbReference type="InterPro" id="IPR050237">
    <property type="entry name" value="ATP-dep_AMP-bd_enzyme"/>
</dbReference>
<evidence type="ECO:0000256" key="4">
    <source>
        <dbReference type="ARBA" id="ARBA00023136"/>
    </source>
</evidence>
<dbReference type="InterPro" id="IPR020845">
    <property type="entry name" value="AMP-binding_CS"/>
</dbReference>
<evidence type="ECO:0000259" key="9">
    <source>
        <dbReference type="Pfam" id="PF13193"/>
    </source>
</evidence>
<evidence type="ECO:0000313" key="10">
    <source>
        <dbReference type="EMBL" id="PDH35154.1"/>
    </source>
</evidence>
<dbReference type="GO" id="GO:0004467">
    <property type="term" value="F:long-chain fatty acid-CoA ligase activity"/>
    <property type="evidence" value="ECO:0007669"/>
    <property type="project" value="UniProtKB-EC"/>
</dbReference>
<feature type="domain" description="AMP-binding enzyme C-terminal" evidence="9">
    <location>
        <begin position="461"/>
        <end position="535"/>
    </location>
</feature>
<dbReference type="Proteomes" id="UP000219329">
    <property type="component" value="Unassembled WGS sequence"/>
</dbReference>
<dbReference type="Gene3D" id="2.30.38.10">
    <property type="entry name" value="Luciferase, Domain 3"/>
    <property type="match status" value="1"/>
</dbReference>
<organism evidence="10 11">
    <name type="scientific">OM182 bacterium MED-G28</name>
    <dbReference type="NCBI Taxonomy" id="1986256"/>
    <lineage>
        <taxon>Bacteria</taxon>
        <taxon>Pseudomonadati</taxon>
        <taxon>Pseudomonadota</taxon>
        <taxon>Gammaproteobacteria</taxon>
        <taxon>OMG group</taxon>
        <taxon>OM182 clade</taxon>
    </lineage>
</organism>
<feature type="domain" description="AMP-dependent synthetase/ligase" evidence="8">
    <location>
        <begin position="23"/>
        <end position="410"/>
    </location>
</feature>